<dbReference type="PANTHER" id="PTHR12603">
    <property type="entry name" value="CCR4-NOT TRANSCRIPTION COMPLEX RELATED"/>
    <property type="match status" value="1"/>
</dbReference>
<dbReference type="InterPro" id="IPR039780">
    <property type="entry name" value="Mot2"/>
</dbReference>
<dbReference type="Gene3D" id="3.30.40.10">
    <property type="entry name" value="Zinc/RING finger domain, C3HC4 (zinc finger)"/>
    <property type="match status" value="1"/>
</dbReference>
<evidence type="ECO:0000313" key="4">
    <source>
        <dbReference type="EMBL" id="GLC59585.1"/>
    </source>
</evidence>
<dbReference type="PANTHER" id="PTHR12603:SF0">
    <property type="entry name" value="CCR4-NOT TRANSCRIPTION COMPLEX SUBUNIT 4"/>
    <property type="match status" value="1"/>
</dbReference>
<evidence type="ECO:0000256" key="1">
    <source>
        <dbReference type="PROSITE-ProRule" id="PRU00175"/>
    </source>
</evidence>
<sequence length="716" mass="74185">MPRVPAISKPAASSVTLVRARTLEEERAVLATAGVPTGGGWPQVRKNGTKAAPIARSVGQDQQPAKVEDDKESCPLCVEDLDETDKSFQPCPCGYRVCLFCYEKLKLLCNSVCPNCRRVYGSEEAKEYAKKQEAERVQEALRPKTSAAPAPAASTSAAASASGSRAPPKPAPPHSNARREAVPLSAAKRGSGTFDESAGNGATSGLPSGVTWASASPNSLSRNQSVDMERPAINMDEFSWPSLGAPASQQHQQQPQQYHHHAPRSHGSQAHHHQQQQPQHHAPSSTQQQQQHQQGQAAAAANGSVAQPSGHQMRHSPSGPSEGANSYEPQLSGADTRRSSSVASSMDRVASSSSLELMSQDPPATPEQLLQLQHQRQQYQAQHAQVGAASLSSSSSAFPPMPPPGFESASYFGAQVATTVNGLRRAVNVPLSLGNSTVEPYPEAPALLASMQQGVAQGTVSSKEAATQLYALLRQKEHDVQAARARSGLAATKPPPGFGAPAAAPVGAAPMQQPPPPAVPLVARPPPPPGFSHLQGTVVPAPPVMRAPIQPPAQQGGEVGFGGGAGPIGLNANGTPRTYSMWSGLPGMDLSASTGLTSLWQNLSSSGLSLGGQLGGGITQPYNPLGLDQGLSYGARPPVAGAAPPKAPPPGFGPSPYAGSQAGQQQQLGSGDAVLGSNFRAQHPYQPVGAARYNPLSQAQPVMPGVYRPPQLGAGL</sequence>
<feature type="compositionally biased region" description="Low complexity" evidence="2">
    <location>
        <begin position="146"/>
        <end position="166"/>
    </location>
</feature>
<feature type="compositionally biased region" description="Low complexity" evidence="2">
    <location>
        <begin position="654"/>
        <end position="669"/>
    </location>
</feature>
<feature type="domain" description="RING-type" evidence="3">
    <location>
        <begin position="74"/>
        <end position="117"/>
    </location>
</feature>
<dbReference type="EMBL" id="BRXU01000028">
    <property type="protein sequence ID" value="GLC59585.1"/>
    <property type="molecule type" value="Genomic_DNA"/>
</dbReference>
<feature type="compositionally biased region" description="Low complexity" evidence="2">
    <location>
        <begin position="275"/>
        <end position="309"/>
    </location>
</feature>
<evidence type="ECO:0000259" key="3">
    <source>
        <dbReference type="PROSITE" id="PS50089"/>
    </source>
</evidence>
<gene>
    <name evidence="4" type="primary">PLEST008361</name>
    <name evidence="4" type="ORF">PLESTB_001503100</name>
</gene>
<feature type="compositionally biased region" description="Low complexity" evidence="2">
    <location>
        <begin position="339"/>
        <end position="354"/>
    </location>
</feature>
<reference evidence="4 5" key="1">
    <citation type="journal article" date="2023" name="Commun. Biol.">
        <title>Reorganization of the ancestral sex-determining regions during the evolution of trioecy in Pleodorina starrii.</title>
        <authorList>
            <person name="Takahashi K."/>
            <person name="Suzuki S."/>
            <person name="Kawai-Toyooka H."/>
            <person name="Yamamoto K."/>
            <person name="Hamaji T."/>
            <person name="Ootsuki R."/>
            <person name="Yamaguchi H."/>
            <person name="Kawachi M."/>
            <person name="Higashiyama T."/>
            <person name="Nozaki H."/>
        </authorList>
    </citation>
    <scope>NUCLEOTIDE SEQUENCE [LARGE SCALE GENOMIC DNA]</scope>
    <source>
        <strain evidence="4 5">NIES-4479</strain>
    </source>
</reference>
<dbReference type="Pfam" id="PF14570">
    <property type="entry name" value="zf-RING_4"/>
    <property type="match status" value="1"/>
</dbReference>
<dbReference type="InterPro" id="IPR001841">
    <property type="entry name" value="Znf_RING"/>
</dbReference>
<dbReference type="AlphaFoldDB" id="A0A9W6BXC9"/>
<comment type="caution">
    <text evidence="4">The sequence shown here is derived from an EMBL/GenBank/DDBJ whole genome shotgun (WGS) entry which is preliminary data.</text>
</comment>
<keyword evidence="1" id="KW-0479">Metal-binding</keyword>
<dbReference type="GO" id="GO:0030014">
    <property type="term" value="C:CCR4-NOT complex"/>
    <property type="evidence" value="ECO:0007669"/>
    <property type="project" value="InterPro"/>
</dbReference>
<dbReference type="PROSITE" id="PS50089">
    <property type="entry name" value="ZF_RING_2"/>
    <property type="match status" value="1"/>
</dbReference>
<evidence type="ECO:0000313" key="5">
    <source>
        <dbReference type="Proteomes" id="UP001165080"/>
    </source>
</evidence>
<dbReference type="Proteomes" id="UP001165080">
    <property type="component" value="Unassembled WGS sequence"/>
</dbReference>
<feature type="region of interest" description="Disordered" evidence="2">
    <location>
        <begin position="134"/>
        <end position="366"/>
    </location>
</feature>
<keyword evidence="5" id="KW-1185">Reference proteome</keyword>
<dbReference type="GO" id="GO:0008270">
    <property type="term" value="F:zinc ion binding"/>
    <property type="evidence" value="ECO:0007669"/>
    <property type="project" value="UniProtKB-KW"/>
</dbReference>
<protein>
    <recommendedName>
        <fullName evidence="3">RING-type domain-containing protein</fullName>
    </recommendedName>
</protein>
<keyword evidence="1" id="KW-0862">Zinc</keyword>
<dbReference type="InterPro" id="IPR039515">
    <property type="entry name" value="NOT4_mRING-HC-C4C4"/>
</dbReference>
<feature type="compositionally biased region" description="Polar residues" evidence="2">
    <location>
        <begin position="200"/>
        <end position="226"/>
    </location>
</feature>
<accession>A0A9W6BXC9</accession>
<evidence type="ECO:0000256" key="2">
    <source>
        <dbReference type="SAM" id="MobiDB-lite"/>
    </source>
</evidence>
<feature type="region of interest" description="Disordered" evidence="2">
    <location>
        <begin position="636"/>
        <end position="669"/>
    </location>
</feature>
<dbReference type="SUPFAM" id="SSF57850">
    <property type="entry name" value="RING/U-box"/>
    <property type="match status" value="1"/>
</dbReference>
<dbReference type="InterPro" id="IPR013083">
    <property type="entry name" value="Znf_RING/FYVE/PHD"/>
</dbReference>
<name>A0A9W6BXC9_9CHLO</name>
<proteinExistence type="predicted"/>
<dbReference type="CDD" id="cd16618">
    <property type="entry name" value="mRING-HC-C4C4_CNOT4"/>
    <property type="match status" value="1"/>
</dbReference>
<dbReference type="GO" id="GO:0016567">
    <property type="term" value="P:protein ubiquitination"/>
    <property type="evidence" value="ECO:0007669"/>
    <property type="project" value="TreeGrafter"/>
</dbReference>
<dbReference type="GO" id="GO:0004842">
    <property type="term" value="F:ubiquitin-protein transferase activity"/>
    <property type="evidence" value="ECO:0007669"/>
    <property type="project" value="InterPro"/>
</dbReference>
<feature type="compositionally biased region" description="Basic residues" evidence="2">
    <location>
        <begin position="258"/>
        <end position="274"/>
    </location>
</feature>
<keyword evidence="1" id="KW-0863">Zinc-finger</keyword>
<organism evidence="4 5">
    <name type="scientific">Pleodorina starrii</name>
    <dbReference type="NCBI Taxonomy" id="330485"/>
    <lineage>
        <taxon>Eukaryota</taxon>
        <taxon>Viridiplantae</taxon>
        <taxon>Chlorophyta</taxon>
        <taxon>core chlorophytes</taxon>
        <taxon>Chlorophyceae</taxon>
        <taxon>CS clade</taxon>
        <taxon>Chlamydomonadales</taxon>
        <taxon>Volvocaceae</taxon>
        <taxon>Pleodorina</taxon>
    </lineage>
</organism>